<accession>A0ABM7WNT2</accession>
<dbReference type="InterPro" id="IPR011006">
    <property type="entry name" value="CheY-like_superfamily"/>
</dbReference>
<dbReference type="RefSeq" id="WP_248357517.1">
    <property type="nucleotide sequence ID" value="NZ_AP025591.1"/>
</dbReference>
<evidence type="ECO:0008006" key="6">
    <source>
        <dbReference type="Google" id="ProtNLM"/>
    </source>
</evidence>
<dbReference type="Gene3D" id="3.20.20.450">
    <property type="entry name" value="EAL domain"/>
    <property type="match status" value="1"/>
</dbReference>
<evidence type="ECO:0000313" key="4">
    <source>
        <dbReference type="EMBL" id="BDG01124.1"/>
    </source>
</evidence>
<sequence>MSQVLLVEDDPIVRHAYTKVLRSGGLALETACDGEEALEKVRGGGFDAVVSDINMPRLSGIEFLRRLRELSLDVPVVLVTGGPAIETAVRAVEYGAFRYLTKPVDIEALLDAVNRAVQAGAERRRRPAPAAADGTTLDGAIDRLWMAFQPIVSWSAGTVFGYEALVRSDAAGLRDASAILAAAERSGRLRDLGRAIRARVAAAAPGAPDGKLLFVNLHASDLADEALYEASAPLSVHARRVVLEITERAALEGIDALAERLAALRALGYRLAVDDLGAGYSGLASFPALQPEVVKIDLSLVRGIDRSPLQQRVVRSVTELGRELGARVVCEGIEAAAERDALVALGCDLLQGYLFARPERVFSTPVL</sequence>
<feature type="domain" description="EAL" evidence="3">
    <location>
        <begin position="126"/>
        <end position="367"/>
    </location>
</feature>
<dbReference type="InterPro" id="IPR035919">
    <property type="entry name" value="EAL_sf"/>
</dbReference>
<feature type="modified residue" description="4-aspartylphosphate" evidence="1">
    <location>
        <position position="52"/>
    </location>
</feature>
<evidence type="ECO:0000259" key="2">
    <source>
        <dbReference type="PROSITE" id="PS50110"/>
    </source>
</evidence>
<dbReference type="Proteomes" id="UP001162891">
    <property type="component" value="Chromosome"/>
</dbReference>
<evidence type="ECO:0000313" key="5">
    <source>
        <dbReference type="Proteomes" id="UP001162891"/>
    </source>
</evidence>
<dbReference type="SUPFAM" id="SSF52172">
    <property type="entry name" value="CheY-like"/>
    <property type="match status" value="1"/>
</dbReference>
<dbReference type="InterPro" id="IPR001789">
    <property type="entry name" value="Sig_transdc_resp-reg_receiver"/>
</dbReference>
<dbReference type="InterPro" id="IPR001633">
    <property type="entry name" value="EAL_dom"/>
</dbReference>
<dbReference type="Gene3D" id="3.40.50.2300">
    <property type="match status" value="1"/>
</dbReference>
<name>A0ABM7WNT2_9BACT</name>
<dbReference type="InterPro" id="IPR050706">
    <property type="entry name" value="Cyclic-di-GMP_PDE-like"/>
</dbReference>
<keyword evidence="5" id="KW-1185">Reference proteome</keyword>
<evidence type="ECO:0000256" key="1">
    <source>
        <dbReference type="PROSITE-ProRule" id="PRU00169"/>
    </source>
</evidence>
<dbReference type="SMART" id="SM00052">
    <property type="entry name" value="EAL"/>
    <property type="match status" value="1"/>
</dbReference>
<dbReference type="PROSITE" id="PS50110">
    <property type="entry name" value="RESPONSE_REGULATORY"/>
    <property type="match status" value="1"/>
</dbReference>
<protein>
    <recommendedName>
        <fullName evidence="6">Response regulator receiver modulated diguanylate phosphodiesterase</fullName>
    </recommendedName>
</protein>
<gene>
    <name evidence="4" type="ORF">AMOR_01200</name>
</gene>
<dbReference type="CDD" id="cd01948">
    <property type="entry name" value="EAL"/>
    <property type="match status" value="1"/>
</dbReference>
<reference evidence="5" key="1">
    <citation type="journal article" date="2022" name="Int. J. Syst. Evol. Microbiol.">
        <title>Anaeromyxobacter oryzae sp. nov., Anaeromyxobacter diazotrophicus sp. nov. and Anaeromyxobacter paludicola sp. nov., isolated from paddy soils.</title>
        <authorList>
            <person name="Itoh H."/>
            <person name="Xu Z."/>
            <person name="Mise K."/>
            <person name="Masuda Y."/>
            <person name="Ushijima N."/>
            <person name="Hayakawa C."/>
            <person name="Shiratori Y."/>
            <person name="Senoo K."/>
        </authorList>
    </citation>
    <scope>NUCLEOTIDE SEQUENCE [LARGE SCALE GENOMIC DNA]</scope>
    <source>
        <strain evidence="5">Red232</strain>
    </source>
</reference>
<dbReference type="PROSITE" id="PS50883">
    <property type="entry name" value="EAL"/>
    <property type="match status" value="1"/>
</dbReference>
<dbReference type="PANTHER" id="PTHR33121">
    <property type="entry name" value="CYCLIC DI-GMP PHOSPHODIESTERASE PDEF"/>
    <property type="match status" value="1"/>
</dbReference>
<feature type="domain" description="Response regulatory" evidence="2">
    <location>
        <begin position="3"/>
        <end position="117"/>
    </location>
</feature>
<dbReference type="SMART" id="SM00448">
    <property type="entry name" value="REC"/>
    <property type="match status" value="1"/>
</dbReference>
<evidence type="ECO:0000259" key="3">
    <source>
        <dbReference type="PROSITE" id="PS50883"/>
    </source>
</evidence>
<dbReference type="SUPFAM" id="SSF141868">
    <property type="entry name" value="EAL domain-like"/>
    <property type="match status" value="1"/>
</dbReference>
<keyword evidence="1" id="KW-0597">Phosphoprotein</keyword>
<proteinExistence type="predicted"/>
<dbReference type="Pfam" id="PF00563">
    <property type="entry name" value="EAL"/>
    <property type="match status" value="1"/>
</dbReference>
<dbReference type="EMBL" id="AP025591">
    <property type="protein sequence ID" value="BDG01124.1"/>
    <property type="molecule type" value="Genomic_DNA"/>
</dbReference>
<organism evidence="4 5">
    <name type="scientific">Anaeromyxobacter oryzae</name>
    <dbReference type="NCBI Taxonomy" id="2918170"/>
    <lineage>
        <taxon>Bacteria</taxon>
        <taxon>Pseudomonadati</taxon>
        <taxon>Myxococcota</taxon>
        <taxon>Myxococcia</taxon>
        <taxon>Myxococcales</taxon>
        <taxon>Cystobacterineae</taxon>
        <taxon>Anaeromyxobacteraceae</taxon>
        <taxon>Anaeromyxobacter</taxon>
    </lineage>
</organism>
<dbReference type="Pfam" id="PF00072">
    <property type="entry name" value="Response_reg"/>
    <property type="match status" value="1"/>
</dbReference>
<dbReference type="PANTHER" id="PTHR33121:SF70">
    <property type="entry name" value="SIGNALING PROTEIN YKOW"/>
    <property type="match status" value="1"/>
</dbReference>